<dbReference type="PROSITE" id="PS01326">
    <property type="entry name" value="DAP_EPIMERASE"/>
    <property type="match status" value="1"/>
</dbReference>
<keyword evidence="8" id="KW-0963">Cytoplasm</keyword>
<evidence type="ECO:0000256" key="6">
    <source>
        <dbReference type="ARBA" id="ARBA00023235"/>
    </source>
</evidence>
<dbReference type="InterPro" id="IPR001653">
    <property type="entry name" value="DAP_epimerase_DapF"/>
</dbReference>
<organism evidence="10">
    <name type="scientific">Hydrogenobacter sp</name>
    <dbReference type="NCBI Taxonomy" id="2152829"/>
    <lineage>
        <taxon>Bacteria</taxon>
        <taxon>Pseudomonadati</taxon>
        <taxon>Aquificota</taxon>
        <taxon>Aquificia</taxon>
        <taxon>Aquificales</taxon>
        <taxon>Aquificaceae</taxon>
        <taxon>Hydrogenobacter</taxon>
    </lineage>
</organism>
<feature type="binding site" evidence="8">
    <location>
        <begin position="82"/>
        <end position="83"/>
    </location>
    <ligand>
        <name>substrate</name>
    </ligand>
</feature>
<dbReference type="GO" id="GO:0008837">
    <property type="term" value="F:diaminopimelate epimerase activity"/>
    <property type="evidence" value="ECO:0007669"/>
    <property type="project" value="UniProtKB-UniRule"/>
</dbReference>
<feature type="binding site" evidence="8">
    <location>
        <position position="187"/>
    </location>
    <ligand>
        <name>substrate</name>
    </ligand>
</feature>
<evidence type="ECO:0000256" key="9">
    <source>
        <dbReference type="PROSITE-ProRule" id="PRU10125"/>
    </source>
</evidence>
<comment type="caution">
    <text evidence="8">Lacks conserved residue(s) required for the propagation of feature annotation.</text>
</comment>
<evidence type="ECO:0000256" key="8">
    <source>
        <dbReference type="HAMAP-Rule" id="MF_00197"/>
    </source>
</evidence>
<dbReference type="GO" id="GO:0005829">
    <property type="term" value="C:cytosol"/>
    <property type="evidence" value="ECO:0007669"/>
    <property type="project" value="TreeGrafter"/>
</dbReference>
<dbReference type="SUPFAM" id="SSF54506">
    <property type="entry name" value="Diaminopimelate epimerase-like"/>
    <property type="match status" value="2"/>
</dbReference>
<dbReference type="EMBL" id="DSFP01000065">
    <property type="protein sequence ID" value="HEW46446.1"/>
    <property type="molecule type" value="Genomic_DNA"/>
</dbReference>
<comment type="caution">
    <text evidence="10">The sequence shown here is derived from an EMBL/GenBank/DDBJ whole genome shotgun (WGS) entry which is preliminary data.</text>
</comment>
<comment type="subunit">
    <text evidence="8">Homodimer.</text>
</comment>
<dbReference type="UniPathway" id="UPA00034">
    <property type="reaction ID" value="UER00025"/>
</dbReference>
<keyword evidence="5 8" id="KW-0457">Lysine biosynthesis</keyword>
<feature type="binding site" evidence="8">
    <location>
        <begin position="216"/>
        <end position="217"/>
    </location>
    <ligand>
        <name>substrate</name>
    </ligand>
</feature>
<comment type="similarity">
    <text evidence="2 8">Belongs to the diaminopimelate epimerase family.</text>
</comment>
<dbReference type="HAMAP" id="MF_00197">
    <property type="entry name" value="DAP_epimerase"/>
    <property type="match status" value="1"/>
</dbReference>
<dbReference type="NCBIfam" id="TIGR00652">
    <property type="entry name" value="DapF"/>
    <property type="match status" value="1"/>
</dbReference>
<evidence type="ECO:0000256" key="7">
    <source>
        <dbReference type="ARBA" id="ARBA00051712"/>
    </source>
</evidence>
<evidence type="ECO:0000256" key="5">
    <source>
        <dbReference type="ARBA" id="ARBA00023154"/>
    </source>
</evidence>
<protein>
    <recommendedName>
        <fullName evidence="3 8">Diaminopimelate epimerase</fullName>
        <shortName evidence="8">DAP epimerase</shortName>
        <ecNumber evidence="3 8">5.1.1.7</ecNumber>
    </recommendedName>
    <alternativeName>
        <fullName evidence="8">PLP-independent amino acid racemase</fullName>
    </alternativeName>
</protein>
<keyword evidence="4 8" id="KW-0028">Amino-acid biosynthesis</keyword>
<comment type="subcellular location">
    <subcellularLocation>
        <location evidence="8">Cytoplasm</location>
    </subcellularLocation>
</comment>
<evidence type="ECO:0000256" key="4">
    <source>
        <dbReference type="ARBA" id="ARBA00022605"/>
    </source>
</evidence>
<keyword evidence="6 8" id="KW-0413">Isomerase</keyword>
<comment type="pathway">
    <text evidence="1 8">Amino-acid biosynthesis; L-lysine biosynthesis via DAP pathway; DL-2,6-diaminopimelate from LL-2,6-diaminopimelate: step 1/1.</text>
</comment>
<dbReference type="AlphaFoldDB" id="A0A7C2ZHN6"/>
<proteinExistence type="inferred from homology"/>
<feature type="binding site" evidence="8">
    <location>
        <position position="72"/>
    </location>
    <ligand>
        <name>substrate</name>
    </ligand>
</feature>
<feature type="active site" description="Proton acceptor" evidence="8">
    <location>
        <position position="215"/>
    </location>
</feature>
<comment type="catalytic activity">
    <reaction evidence="7 8">
        <text>(2S,6S)-2,6-diaminopimelate = meso-2,6-diaminopimelate</text>
        <dbReference type="Rhea" id="RHEA:15393"/>
        <dbReference type="ChEBI" id="CHEBI:57609"/>
        <dbReference type="ChEBI" id="CHEBI:57791"/>
        <dbReference type="EC" id="5.1.1.7"/>
    </reaction>
</comment>
<feature type="binding site" evidence="8">
    <location>
        <position position="11"/>
    </location>
    <ligand>
        <name>substrate</name>
    </ligand>
</feature>
<dbReference type="GO" id="GO:0009089">
    <property type="term" value="P:lysine biosynthetic process via diaminopimelate"/>
    <property type="evidence" value="ECO:0007669"/>
    <property type="project" value="UniProtKB-UniRule"/>
</dbReference>
<dbReference type="Gene3D" id="3.10.310.10">
    <property type="entry name" value="Diaminopimelate Epimerase, Chain A, domain 1"/>
    <property type="match status" value="2"/>
</dbReference>
<feature type="active site" evidence="9">
    <location>
        <position position="81"/>
    </location>
</feature>
<comment type="function">
    <text evidence="8">Catalyzes the stereoinversion of LL-2,6-diaminopimelate (L,L-DAP) to meso-diaminopimelate (meso-DAP), a precursor of L-lysine and an essential component of the bacterial peptidoglycan.</text>
</comment>
<sequence>MEFAKLQGSGNDFIVIDNRDGKVDKLIEKIGISIKDFVVGLCAFHTGIGADGLILIEDPENKENHFKWRFFNSDGSVAEMCGNGSRCAVRFAYEKGMVGEEVRFETLAGIIRAWVLDSGRRVKVQLTKPFGYKDVALEVDGQRIEGSFINTGVPHFVAVVKNLDGLDVKKLGRAIRFHKEFEPKGTNVNFIEPIGERAIRIRTYERGVEAETLACGTGATASALVAYKKGLVKERPVEVYTKSGELLRIDFDQGLEEVFLEGGVCKVFEGIFTEEVLLCMR</sequence>
<dbReference type="PANTHER" id="PTHR31689">
    <property type="entry name" value="DIAMINOPIMELATE EPIMERASE, CHLOROPLASTIC"/>
    <property type="match status" value="1"/>
</dbReference>
<gene>
    <name evidence="8" type="primary">dapF</name>
    <name evidence="10" type="ORF">ENO47_07280</name>
</gene>
<evidence type="ECO:0000256" key="1">
    <source>
        <dbReference type="ARBA" id="ARBA00005196"/>
    </source>
</evidence>
<dbReference type="Pfam" id="PF01678">
    <property type="entry name" value="DAP_epimerase"/>
    <property type="match status" value="2"/>
</dbReference>
<name>A0A7C2ZHN6_9AQUI</name>
<feature type="site" description="Could be important to modulate the pK values of the two catalytic cysteine residues" evidence="8">
    <location>
        <position position="205"/>
    </location>
</feature>
<evidence type="ECO:0000256" key="3">
    <source>
        <dbReference type="ARBA" id="ARBA00013080"/>
    </source>
</evidence>
<dbReference type="InterPro" id="IPR018510">
    <property type="entry name" value="DAP_epimerase_AS"/>
</dbReference>
<feature type="site" description="Could be important to modulate the pK values of the two catalytic cysteine residues" evidence="8">
    <location>
        <position position="155"/>
    </location>
</feature>
<feature type="active site" description="Proton donor" evidence="8">
    <location>
        <position position="81"/>
    </location>
</feature>
<accession>A0A7C2ZHN6</accession>
<evidence type="ECO:0000256" key="2">
    <source>
        <dbReference type="ARBA" id="ARBA00010219"/>
    </source>
</evidence>
<dbReference type="PANTHER" id="PTHR31689:SF0">
    <property type="entry name" value="DIAMINOPIMELATE EPIMERASE"/>
    <property type="match status" value="1"/>
</dbReference>
<dbReference type="EC" id="5.1.1.7" evidence="3 8"/>
<evidence type="ECO:0000313" key="10">
    <source>
        <dbReference type="EMBL" id="HEW46446.1"/>
    </source>
</evidence>
<reference evidence="10" key="1">
    <citation type="journal article" date="2020" name="mSystems">
        <title>Genome- and Community-Level Interaction Insights into Carbon Utilization and Element Cycling Functions of Hydrothermarchaeota in Hydrothermal Sediment.</title>
        <authorList>
            <person name="Zhou Z."/>
            <person name="Liu Y."/>
            <person name="Xu W."/>
            <person name="Pan J."/>
            <person name="Luo Z.H."/>
            <person name="Li M."/>
        </authorList>
    </citation>
    <scope>NUCLEOTIDE SEQUENCE [LARGE SCALE GENOMIC DNA]</scope>
    <source>
        <strain evidence="10">SpSt-132</strain>
    </source>
</reference>
<feature type="binding site" evidence="8">
    <location>
        <begin position="205"/>
        <end position="206"/>
    </location>
    <ligand>
        <name>substrate</name>
    </ligand>
</feature>